<feature type="region of interest" description="Disordered" evidence="1">
    <location>
        <begin position="101"/>
        <end position="191"/>
    </location>
</feature>
<dbReference type="RefSeq" id="XP_022679295.1">
    <property type="nucleotide sequence ID" value="XM_022823560.1"/>
</dbReference>
<feature type="compositionally biased region" description="Low complexity" evidence="1">
    <location>
        <begin position="361"/>
        <end position="376"/>
    </location>
</feature>
<feature type="region of interest" description="Disordered" evidence="1">
    <location>
        <begin position="251"/>
        <end position="290"/>
    </location>
</feature>
<dbReference type="OMA" id="SCEWMIC"/>
<dbReference type="PANTHER" id="PTHR31659">
    <property type="entry name" value="PROTEIN: UPF0503-LIKE PROTEIN, PUTATIVE (DUF740)-RELATED"/>
    <property type="match status" value="1"/>
</dbReference>
<dbReference type="InterPro" id="IPR008004">
    <property type="entry name" value="OCTOPUS-like"/>
</dbReference>
<feature type="compositionally biased region" description="Pro residues" evidence="1">
    <location>
        <begin position="11"/>
        <end position="22"/>
    </location>
</feature>
<dbReference type="Gramene" id="KQK92574">
    <property type="protein sequence ID" value="KQK92574"/>
    <property type="gene ID" value="SETIT_035713mg"/>
</dbReference>
<sequence>MEEGEQAAQVEPPPPPPPPPPQEGNKEKEPEPEPEPPRCGRHPSQLLTGICSSCLMERLSSVRDQPEAEIVEVGAAEPAEGSGAADQGKLRKTLMLLFQLDDSGSGAANPSQGKDPQPAEFQFGSGGGDRGGKRKGPGSWLRSILPTRGMRWRRSGGSVKDPSPPPPPRGEAADPSAINGGGGDAQVERKPSFRRSCEWMACRDPSRGSLEPPRHSWDGSMVGRAFACSFACLEEPPDAARRVRRSNAEEGAAETRAVVAESRNGGHSVDAGGDGRRLRGRGSGDTGMEMAVSGVGRRRSNRWSRVWDRSITSPLKEFVRKGEHVLERSLSESRKEIRRGKNAESADISGEFHSGRNGHVSGRASQGASRSSQAASNGDVQNFRTDWLKNSKIGRSRSVHYTSPGNLDNGMLRFYLTPMRSTRTANKGRRRSSRLFARGLFGFM</sequence>
<dbReference type="PANTHER" id="PTHR31659:SF25">
    <property type="entry name" value="OS03G0148400 PROTEIN"/>
    <property type="match status" value="1"/>
</dbReference>
<proteinExistence type="predicted"/>
<accession>K4AA07</accession>
<dbReference type="EMBL" id="CM003536">
    <property type="protein sequence ID" value="RCV46544.1"/>
    <property type="molecule type" value="Genomic_DNA"/>
</dbReference>
<dbReference type="RefSeq" id="XP_022679297.1">
    <property type="nucleotide sequence ID" value="XM_022823562.1"/>
</dbReference>
<dbReference type="EMBL" id="CM003536">
    <property type="protein sequence ID" value="RCV46546.1"/>
    <property type="molecule type" value="Genomic_DNA"/>
</dbReference>
<dbReference type="EnsemblPlants" id="KQK92574">
    <property type="protein sequence ID" value="KQK92574"/>
    <property type="gene ID" value="SETIT_035713mg"/>
</dbReference>
<reference evidence="3" key="3">
    <citation type="submission" date="2018-08" db="UniProtKB">
        <authorList>
            <consortium name="EnsemblPlants"/>
        </authorList>
    </citation>
    <scope>IDENTIFICATION</scope>
    <source>
        <strain evidence="3">Yugu1</strain>
    </source>
</reference>
<organism evidence="2">
    <name type="scientific">Setaria italica</name>
    <name type="common">Foxtail millet</name>
    <name type="synonym">Panicum italicum</name>
    <dbReference type="NCBI Taxonomy" id="4555"/>
    <lineage>
        <taxon>Eukaryota</taxon>
        <taxon>Viridiplantae</taxon>
        <taxon>Streptophyta</taxon>
        <taxon>Embryophyta</taxon>
        <taxon>Tracheophyta</taxon>
        <taxon>Spermatophyta</taxon>
        <taxon>Magnoliopsida</taxon>
        <taxon>Liliopsida</taxon>
        <taxon>Poales</taxon>
        <taxon>Poaceae</taxon>
        <taxon>PACMAD clade</taxon>
        <taxon>Panicoideae</taxon>
        <taxon>Panicodae</taxon>
        <taxon>Paniceae</taxon>
        <taxon>Cenchrinae</taxon>
        <taxon>Setaria</taxon>
    </lineage>
</organism>
<evidence type="ECO:0000313" key="4">
    <source>
        <dbReference type="Proteomes" id="UP000004995"/>
    </source>
</evidence>
<dbReference type="Proteomes" id="UP000004995">
    <property type="component" value="Unassembled WGS sequence"/>
</dbReference>
<feature type="compositionally biased region" description="Basic and acidic residues" evidence="1">
    <location>
        <begin position="24"/>
        <end position="38"/>
    </location>
</feature>
<dbReference type="HOGENOM" id="CLU_051084_0_0_1"/>
<feature type="compositionally biased region" description="Basic and acidic residues" evidence="1">
    <location>
        <begin position="325"/>
        <end position="344"/>
    </location>
</feature>
<protein>
    <submittedName>
        <fullName evidence="2 3">Uncharacterized protein</fullName>
    </submittedName>
</protein>
<evidence type="ECO:0000256" key="1">
    <source>
        <dbReference type="SAM" id="MobiDB-lite"/>
    </source>
</evidence>
<evidence type="ECO:0000313" key="3">
    <source>
        <dbReference type="EnsemblPlants" id="KQK92574"/>
    </source>
</evidence>
<dbReference type="OrthoDB" id="681577at2759"/>
<feature type="region of interest" description="Disordered" evidence="1">
    <location>
        <begin position="325"/>
        <end position="381"/>
    </location>
</feature>
<evidence type="ECO:0000313" key="2">
    <source>
        <dbReference type="EMBL" id="RCV46546.1"/>
    </source>
</evidence>
<dbReference type="EMBL" id="CM003536">
    <property type="protein sequence ID" value="RCV46545.1"/>
    <property type="molecule type" value="Genomic_DNA"/>
</dbReference>
<dbReference type="GeneID" id="101760140"/>
<keyword evidence="4" id="KW-1185">Reference proteome</keyword>
<dbReference type="AlphaFoldDB" id="K4AA07"/>
<feature type="compositionally biased region" description="Low complexity" evidence="1">
    <location>
        <begin position="1"/>
        <end position="10"/>
    </location>
</feature>
<reference evidence="2 4" key="1">
    <citation type="journal article" date="2012" name="Nat. Biotechnol.">
        <title>Reference genome sequence of the model plant Setaria.</title>
        <authorList>
            <person name="Bennetzen J.L."/>
            <person name="Schmutz J."/>
            <person name="Wang H."/>
            <person name="Percifield R."/>
            <person name="Hawkins J."/>
            <person name="Pontaroli A.C."/>
            <person name="Estep M."/>
            <person name="Feng L."/>
            <person name="Vaughn J.N."/>
            <person name="Grimwood J."/>
            <person name="Jenkins J."/>
            <person name="Barry K."/>
            <person name="Lindquist E."/>
            <person name="Hellsten U."/>
            <person name="Deshpande S."/>
            <person name="Wang X."/>
            <person name="Wu X."/>
            <person name="Mitros T."/>
            <person name="Triplett J."/>
            <person name="Yang X."/>
            <person name="Ye C.Y."/>
            <person name="Mauro-Herrera M."/>
            <person name="Wang L."/>
            <person name="Li P."/>
            <person name="Sharma M."/>
            <person name="Sharma R."/>
            <person name="Ronald P.C."/>
            <person name="Panaud O."/>
            <person name="Kellogg E.A."/>
            <person name="Brutnell T.P."/>
            <person name="Doust A.N."/>
            <person name="Tuskan G.A."/>
            <person name="Rokhsar D."/>
            <person name="Devos K.M."/>
        </authorList>
    </citation>
    <scope>NUCLEOTIDE SEQUENCE [LARGE SCALE GENOMIC DNA]</scope>
    <source>
        <strain evidence="4">cv. Yugu1</strain>
        <strain evidence="2">Yugu1</strain>
    </source>
</reference>
<dbReference type="eggNOG" id="ENOG502RYY1">
    <property type="taxonomic scope" value="Eukaryota"/>
</dbReference>
<name>K4AA07_SETIT</name>
<reference evidence="2" key="2">
    <citation type="submission" date="2015-07" db="EMBL/GenBank/DDBJ databases">
        <authorList>
            <person name="Noorani M."/>
        </authorList>
    </citation>
    <scope>NUCLEOTIDE SEQUENCE</scope>
    <source>
        <strain evidence="2">Yugu1</strain>
    </source>
</reference>
<dbReference type="Pfam" id="PF05340">
    <property type="entry name" value="DUF740"/>
    <property type="match status" value="2"/>
</dbReference>
<gene>
    <name evidence="3" type="primary">LOC101760140</name>
    <name evidence="2" type="ORF">SETIT_9G540200v2</name>
</gene>
<dbReference type="STRING" id="4555.K4AA07"/>
<feature type="region of interest" description="Disordered" evidence="1">
    <location>
        <begin position="1"/>
        <end position="45"/>
    </location>
</feature>
<dbReference type="RefSeq" id="XP_022679296.1">
    <property type="nucleotide sequence ID" value="XM_022823561.1"/>
</dbReference>
<dbReference type="EMBL" id="AGNK02006129">
    <property type="status" value="NOT_ANNOTATED_CDS"/>
    <property type="molecule type" value="Genomic_DNA"/>
</dbReference>